<evidence type="ECO:0000313" key="4">
    <source>
        <dbReference type="Proteomes" id="UP000824264"/>
    </source>
</evidence>
<dbReference type="PANTHER" id="PTHR30486:SF6">
    <property type="entry name" value="TYPE IV PILUS RETRACTATION ATPASE PILT"/>
    <property type="match status" value="1"/>
</dbReference>
<feature type="non-terminal residue" evidence="3">
    <location>
        <position position="200"/>
    </location>
</feature>
<feature type="domain" description="Bacterial type II secretion system protein E" evidence="2">
    <location>
        <begin position="105"/>
        <end position="193"/>
    </location>
</feature>
<dbReference type="EMBL" id="DXGI01000021">
    <property type="protein sequence ID" value="HIW77635.1"/>
    <property type="molecule type" value="Genomic_DNA"/>
</dbReference>
<reference evidence="3" key="2">
    <citation type="submission" date="2021-04" db="EMBL/GenBank/DDBJ databases">
        <authorList>
            <person name="Gilroy R."/>
        </authorList>
    </citation>
    <scope>NUCLEOTIDE SEQUENCE</scope>
    <source>
        <strain evidence="3">ChiSxjej5B17-1746</strain>
    </source>
</reference>
<dbReference type="InterPro" id="IPR027417">
    <property type="entry name" value="P-loop_NTPase"/>
</dbReference>
<reference evidence="3" key="1">
    <citation type="journal article" date="2021" name="PeerJ">
        <title>Extensive microbial diversity within the chicken gut microbiome revealed by metagenomics and culture.</title>
        <authorList>
            <person name="Gilroy R."/>
            <person name="Ravi A."/>
            <person name="Getino M."/>
            <person name="Pursley I."/>
            <person name="Horton D.L."/>
            <person name="Alikhan N.F."/>
            <person name="Baker D."/>
            <person name="Gharbi K."/>
            <person name="Hall N."/>
            <person name="Watson M."/>
            <person name="Adriaenssens E.M."/>
            <person name="Foster-Nyarko E."/>
            <person name="Jarju S."/>
            <person name="Secka A."/>
            <person name="Antonio M."/>
            <person name="Oren A."/>
            <person name="Chaudhuri R.R."/>
            <person name="La Ragione R."/>
            <person name="Hildebrand F."/>
            <person name="Pallen M.J."/>
        </authorList>
    </citation>
    <scope>NUCLEOTIDE SEQUENCE</scope>
    <source>
        <strain evidence="3">ChiSxjej5B17-1746</strain>
    </source>
</reference>
<evidence type="ECO:0000256" key="1">
    <source>
        <dbReference type="ARBA" id="ARBA00006611"/>
    </source>
</evidence>
<protein>
    <submittedName>
        <fullName evidence="3">Flp pilus assembly complex ATPase component TadA</fullName>
    </submittedName>
</protein>
<accession>A0A9D1QYH5</accession>
<dbReference type="Gene3D" id="3.30.450.90">
    <property type="match status" value="1"/>
</dbReference>
<evidence type="ECO:0000259" key="2">
    <source>
        <dbReference type="Pfam" id="PF00437"/>
    </source>
</evidence>
<dbReference type="PANTHER" id="PTHR30486">
    <property type="entry name" value="TWITCHING MOTILITY PROTEIN PILT"/>
    <property type="match status" value="1"/>
</dbReference>
<organism evidence="3 4">
    <name type="scientific">Candidatus Bilophila faecipullorum</name>
    <dbReference type="NCBI Taxonomy" id="2838482"/>
    <lineage>
        <taxon>Bacteria</taxon>
        <taxon>Pseudomonadati</taxon>
        <taxon>Thermodesulfobacteriota</taxon>
        <taxon>Desulfovibrionia</taxon>
        <taxon>Desulfovibrionales</taxon>
        <taxon>Desulfovibrionaceae</taxon>
        <taxon>Bilophila</taxon>
    </lineage>
</organism>
<comment type="similarity">
    <text evidence="1">Belongs to the GSP E family.</text>
</comment>
<comment type="caution">
    <text evidence="3">The sequence shown here is derived from an EMBL/GenBank/DDBJ whole genome shotgun (WGS) entry which is preliminary data.</text>
</comment>
<gene>
    <name evidence="3" type="primary">tadA</name>
    <name evidence="3" type="ORF">H9874_00610</name>
</gene>
<dbReference type="InterPro" id="IPR050921">
    <property type="entry name" value="T4SS_GSP_E_ATPase"/>
</dbReference>
<proteinExistence type="inferred from homology"/>
<dbReference type="InterPro" id="IPR001482">
    <property type="entry name" value="T2SS/T4SS_dom"/>
</dbReference>
<dbReference type="Gene3D" id="3.40.50.300">
    <property type="entry name" value="P-loop containing nucleotide triphosphate hydrolases"/>
    <property type="match status" value="1"/>
</dbReference>
<sequence length="200" mass="22064">MTSNLYPAEPRIRWDYSQLNELLLWATHSGMSDLCLRSGLPAWMRLNGSWRQITQRPITTDELLTALERLTKNNSASAQIKSGQSDYDFAHEIEESRGVRRRYRGNATPVADGYSTGVKIVFRAIPSMPPALEDLNVEQGILDHAIPSNGLVLVTGVMGSGKSTLLAAILRRIIEIGGRHVSTYEAPIEFDFDAVPNPGG</sequence>
<dbReference type="Proteomes" id="UP000824264">
    <property type="component" value="Unassembled WGS sequence"/>
</dbReference>
<dbReference type="Pfam" id="PF00437">
    <property type="entry name" value="T2SSE"/>
    <property type="match status" value="1"/>
</dbReference>
<dbReference type="SUPFAM" id="SSF52540">
    <property type="entry name" value="P-loop containing nucleoside triphosphate hydrolases"/>
    <property type="match status" value="1"/>
</dbReference>
<evidence type="ECO:0000313" key="3">
    <source>
        <dbReference type="EMBL" id="HIW77635.1"/>
    </source>
</evidence>
<name>A0A9D1QYH5_9BACT</name>
<dbReference type="GO" id="GO:0016887">
    <property type="term" value="F:ATP hydrolysis activity"/>
    <property type="evidence" value="ECO:0007669"/>
    <property type="project" value="InterPro"/>
</dbReference>
<dbReference type="AlphaFoldDB" id="A0A9D1QYH5"/>